<comment type="caution">
    <text evidence="3">The sequence shown here is derived from an EMBL/GenBank/DDBJ whole genome shotgun (WGS) entry which is preliminary data.</text>
</comment>
<dbReference type="Pfam" id="PF01547">
    <property type="entry name" value="SBP_bac_1"/>
    <property type="match status" value="1"/>
</dbReference>
<gene>
    <name evidence="3" type="ORF">FA014_08135</name>
</gene>
<protein>
    <submittedName>
        <fullName evidence="3">Extracellular solute-binding protein</fullName>
    </submittedName>
</protein>
<sequence length="424" mass="44974">MEAHVRKTTRFAATAGVLALGLTACSSGGDDAAEGGDQTVTVWTLTQEEAQKTAWDALVAGFEEANPGITIKTEERATDAHKDALRQAAGTDSLPDLYRYWGGPGLGGELVTAGVSADLTSFYDEYGWADELTPAALANATQYDGYHGVPFIQATEAVFYNKALFEQAGITELPTSYDDLVAAAQQLKDAGITPMTFGGTVNWHVMRLLDSLIETECGADTADELTTGDGDWGAEACVTDAFTELESWGADYLNPGFMGISNDDAAQLFYSGQAAMTIEGDWYGPMAVDGGLPQEDLGIFTFPTGTGRTYGFGELLYLTPAAKSPDAAATFLDYMVSPEGQEKLGTAFASISVNSSVEPAADAPLGADWQAIIGAGEGLYVNNDQNFSTAETTEYWRIQNSVLTGELDPADAGAEFQKWRDANN</sequence>
<name>A0A7Z8K1G4_9CELL</name>
<dbReference type="EMBL" id="SZYE01000047">
    <property type="protein sequence ID" value="TKR24042.1"/>
    <property type="molecule type" value="Genomic_DNA"/>
</dbReference>
<dbReference type="AlphaFoldDB" id="A0A7Z8K1G4"/>
<accession>A0A7Z8K1G4</accession>
<evidence type="ECO:0000256" key="1">
    <source>
        <dbReference type="ARBA" id="ARBA00008520"/>
    </source>
</evidence>
<evidence type="ECO:0000313" key="3">
    <source>
        <dbReference type="EMBL" id="TKR24042.1"/>
    </source>
</evidence>
<dbReference type="SUPFAM" id="SSF53850">
    <property type="entry name" value="Periplasmic binding protein-like II"/>
    <property type="match status" value="1"/>
</dbReference>
<evidence type="ECO:0000256" key="2">
    <source>
        <dbReference type="ARBA" id="ARBA00022448"/>
    </source>
</evidence>
<dbReference type="Gene3D" id="3.40.190.10">
    <property type="entry name" value="Periplasmic binding protein-like II"/>
    <property type="match status" value="2"/>
</dbReference>
<evidence type="ECO:0000313" key="4">
    <source>
        <dbReference type="Proteomes" id="UP000308121"/>
    </source>
</evidence>
<organism evidence="3 4">
    <name type="scientific">Cellulomonas hominis</name>
    <dbReference type="NCBI Taxonomy" id="156981"/>
    <lineage>
        <taxon>Bacteria</taxon>
        <taxon>Bacillati</taxon>
        <taxon>Actinomycetota</taxon>
        <taxon>Actinomycetes</taxon>
        <taxon>Micrococcales</taxon>
        <taxon>Cellulomonadaceae</taxon>
        <taxon>Cellulomonas</taxon>
    </lineage>
</organism>
<dbReference type="PANTHER" id="PTHR43649">
    <property type="entry name" value="ARABINOSE-BINDING PROTEIN-RELATED"/>
    <property type="match status" value="1"/>
</dbReference>
<dbReference type="OrthoDB" id="8478044at2"/>
<comment type="similarity">
    <text evidence="1">Belongs to the bacterial solute-binding protein 1 family.</text>
</comment>
<dbReference type="Proteomes" id="UP000308121">
    <property type="component" value="Unassembled WGS sequence"/>
</dbReference>
<dbReference type="PROSITE" id="PS51257">
    <property type="entry name" value="PROKAR_LIPOPROTEIN"/>
    <property type="match status" value="1"/>
</dbReference>
<dbReference type="InterPro" id="IPR050490">
    <property type="entry name" value="Bact_solute-bd_prot1"/>
</dbReference>
<dbReference type="InterPro" id="IPR006059">
    <property type="entry name" value="SBP"/>
</dbReference>
<dbReference type="PANTHER" id="PTHR43649:SF29">
    <property type="entry name" value="OSMOPROTECTIVE COMPOUNDS-BINDING PROTEIN GGTB"/>
    <property type="match status" value="1"/>
</dbReference>
<proteinExistence type="inferred from homology"/>
<dbReference type="RefSeq" id="WP_154729193.1">
    <property type="nucleotide sequence ID" value="NZ_SZYE01000047.1"/>
</dbReference>
<keyword evidence="2" id="KW-0813">Transport</keyword>
<reference evidence="3 4" key="1">
    <citation type="submission" date="2019-05" db="EMBL/GenBank/DDBJ databases">
        <title>Genome sequence of Cellulomonas hominis strain CS1.</title>
        <authorList>
            <person name="Belmont J."/>
            <person name="Maclea K.S."/>
        </authorList>
    </citation>
    <scope>NUCLEOTIDE SEQUENCE [LARGE SCALE GENOMIC DNA]</scope>
    <source>
        <strain evidence="3 4">CS1</strain>
    </source>
</reference>